<gene>
    <name evidence="4" type="ORF">RhiirA5_408709</name>
</gene>
<dbReference type="InterPro" id="IPR015915">
    <property type="entry name" value="Kelch-typ_b-propeller"/>
</dbReference>
<keyword evidence="1" id="KW-0880">Kelch repeat</keyword>
<name>A0A2N0Q7J4_9GLOM</name>
<keyword evidence="3" id="KW-0472">Membrane</keyword>
<evidence type="ECO:0000256" key="1">
    <source>
        <dbReference type="ARBA" id="ARBA00022441"/>
    </source>
</evidence>
<dbReference type="VEuPathDB" id="FungiDB:RhiirA1_512934"/>
<keyword evidence="3" id="KW-1133">Transmembrane helix</keyword>
<feature type="transmembrane region" description="Helical" evidence="3">
    <location>
        <begin position="363"/>
        <end position="385"/>
    </location>
</feature>
<protein>
    <recommendedName>
        <fullName evidence="6">Galactose oxidase</fullName>
    </recommendedName>
</protein>
<sequence length="399" mass="44753">MSTFLFLLFPKKQPGGVLPSQRYLHTVTLIDNNLYIIGGQYLTDTSIEIIGKEFICLDVSNPFNTWELSWENLTDINMVPPHIGAASAQSVANMFLYGGISTNNDEKDLIYIFDTRGNSTNSWITLNAIGETNKAFLTSIDNDGKMYLFGGKNKLNDEILNDMLIFDTITLTFTSGSLVNASSMRTDYGAVLLPNKNIIYLGGSIINNEPLTLNEVYLYDTIQDNWSIKTTSGYIPSRRFAFSAVLSLDGQKIIIFGGKGTTNLTALYELDVTNFNWYIPKVSGQIQDPRYWHKANVIGKYMVISFGCCYDQSIESDILLLDISNDQEYVWTTNFEPHLPSPLPTQVPTQEVISLRPFPSSSVLSPIMGTSITVFLLTIICIYAYKWTKLIRNMPTTNP</sequence>
<reference evidence="4 5" key="2">
    <citation type="submission" date="2017-09" db="EMBL/GenBank/DDBJ databases">
        <title>Extensive intraspecific genome diversity in a model arbuscular mycorrhizal fungus.</title>
        <authorList>
            <person name="Chen E.C."/>
            <person name="Morin E."/>
            <person name="Beaudet D."/>
            <person name="Noel J."/>
            <person name="Ndikumana S."/>
            <person name="Charron P."/>
            <person name="St-Onge C."/>
            <person name="Giorgi J."/>
            <person name="Grigoriev I.V."/>
            <person name="Roux C."/>
            <person name="Martin F.M."/>
            <person name="Corradi N."/>
        </authorList>
    </citation>
    <scope>NUCLEOTIDE SEQUENCE [LARGE SCALE GENOMIC DNA]</scope>
    <source>
        <strain evidence="4 5">A5</strain>
    </source>
</reference>
<dbReference type="Proteomes" id="UP000232722">
    <property type="component" value="Unassembled WGS sequence"/>
</dbReference>
<keyword evidence="2" id="KW-0677">Repeat</keyword>
<dbReference type="PANTHER" id="PTHR46093">
    <property type="entry name" value="ACYL-COA-BINDING DOMAIN-CONTAINING PROTEIN 5"/>
    <property type="match status" value="1"/>
</dbReference>
<evidence type="ECO:0000256" key="3">
    <source>
        <dbReference type="SAM" id="Phobius"/>
    </source>
</evidence>
<evidence type="ECO:0000256" key="2">
    <source>
        <dbReference type="ARBA" id="ARBA00022737"/>
    </source>
</evidence>
<evidence type="ECO:0008006" key="6">
    <source>
        <dbReference type="Google" id="ProtNLM"/>
    </source>
</evidence>
<dbReference type="SUPFAM" id="SSF117281">
    <property type="entry name" value="Kelch motif"/>
    <property type="match status" value="1"/>
</dbReference>
<keyword evidence="3" id="KW-0812">Transmembrane</keyword>
<accession>A0A2N0Q7J4</accession>
<dbReference type="VEuPathDB" id="FungiDB:RhiirFUN_009855"/>
<organism evidence="4 5">
    <name type="scientific">Rhizophagus irregularis</name>
    <dbReference type="NCBI Taxonomy" id="588596"/>
    <lineage>
        <taxon>Eukaryota</taxon>
        <taxon>Fungi</taxon>
        <taxon>Fungi incertae sedis</taxon>
        <taxon>Mucoromycota</taxon>
        <taxon>Glomeromycotina</taxon>
        <taxon>Glomeromycetes</taxon>
        <taxon>Glomerales</taxon>
        <taxon>Glomeraceae</taxon>
        <taxon>Rhizophagus</taxon>
    </lineage>
</organism>
<reference evidence="4 5" key="1">
    <citation type="submission" date="2016-04" db="EMBL/GenBank/DDBJ databases">
        <title>Genome analyses suggest a sexual origin of heterokaryosis in a supposedly ancient asexual fungus.</title>
        <authorList>
            <person name="Ropars J."/>
            <person name="Sedzielewska K."/>
            <person name="Noel J."/>
            <person name="Charron P."/>
            <person name="Farinelli L."/>
            <person name="Marton T."/>
            <person name="Kruger M."/>
            <person name="Pelin A."/>
            <person name="Brachmann A."/>
            <person name="Corradi N."/>
        </authorList>
    </citation>
    <scope>NUCLEOTIDE SEQUENCE [LARGE SCALE GENOMIC DNA]</scope>
    <source>
        <strain evidence="4 5">A5</strain>
    </source>
</reference>
<proteinExistence type="predicted"/>
<evidence type="ECO:0000313" key="5">
    <source>
        <dbReference type="Proteomes" id="UP000232722"/>
    </source>
</evidence>
<evidence type="ECO:0000313" key="4">
    <source>
        <dbReference type="EMBL" id="PKC15032.1"/>
    </source>
</evidence>
<dbReference type="VEuPathDB" id="FungiDB:FUN_006882"/>
<comment type="caution">
    <text evidence="4">The sequence shown here is derived from an EMBL/GenBank/DDBJ whole genome shotgun (WGS) entry which is preliminary data.</text>
</comment>
<dbReference type="Gene3D" id="2.120.10.80">
    <property type="entry name" value="Kelch-type beta propeller"/>
    <property type="match status" value="2"/>
</dbReference>
<dbReference type="AlphaFoldDB" id="A0A2N0Q7J4"/>
<dbReference type="EMBL" id="LLXJ01000105">
    <property type="protein sequence ID" value="PKC15032.1"/>
    <property type="molecule type" value="Genomic_DNA"/>
</dbReference>
<dbReference type="PANTHER" id="PTHR46093:SF18">
    <property type="entry name" value="FIBRONECTIN TYPE-III DOMAIN-CONTAINING PROTEIN"/>
    <property type="match status" value="1"/>
</dbReference>
<dbReference type="Pfam" id="PF24681">
    <property type="entry name" value="Kelch_KLHDC2_KLHL20_DRC7"/>
    <property type="match status" value="1"/>
</dbReference>